<feature type="region of interest" description="Disordered" evidence="8">
    <location>
        <begin position="287"/>
        <end position="321"/>
    </location>
</feature>
<feature type="domain" description="Protein kinase" evidence="9">
    <location>
        <begin position="18"/>
        <end position="277"/>
    </location>
</feature>
<dbReference type="PANTHER" id="PTHR43289:SF6">
    <property type="entry name" value="SERINE_THREONINE-PROTEIN KINASE NEKL-3"/>
    <property type="match status" value="1"/>
</dbReference>
<evidence type="ECO:0000259" key="9">
    <source>
        <dbReference type="PROSITE" id="PS50011"/>
    </source>
</evidence>
<dbReference type="PROSITE" id="PS00108">
    <property type="entry name" value="PROTEIN_KINASE_ST"/>
    <property type="match status" value="1"/>
</dbReference>
<keyword evidence="5 10" id="KW-0418">Kinase</keyword>
<dbReference type="PROSITE" id="PS50011">
    <property type="entry name" value="PROTEIN_KINASE_DOM"/>
    <property type="match status" value="1"/>
</dbReference>
<dbReference type="InterPro" id="IPR017441">
    <property type="entry name" value="Protein_kinase_ATP_BS"/>
</dbReference>
<dbReference type="EMBL" id="CP163441">
    <property type="protein sequence ID" value="XDQ45897.1"/>
    <property type="molecule type" value="Genomic_DNA"/>
</dbReference>
<dbReference type="Gene3D" id="1.10.510.10">
    <property type="entry name" value="Transferase(Phosphotransferase) domain 1"/>
    <property type="match status" value="1"/>
</dbReference>
<dbReference type="SMART" id="SM00220">
    <property type="entry name" value="S_TKc"/>
    <property type="match status" value="1"/>
</dbReference>
<organism evidence="10">
    <name type="scientific">Streptomyces sp. R39</name>
    <dbReference type="NCBI Taxonomy" id="3238631"/>
    <lineage>
        <taxon>Bacteria</taxon>
        <taxon>Bacillati</taxon>
        <taxon>Actinomycetota</taxon>
        <taxon>Actinomycetes</taxon>
        <taxon>Kitasatosporales</taxon>
        <taxon>Streptomycetaceae</taxon>
        <taxon>Streptomyces</taxon>
    </lineage>
</organism>
<dbReference type="GO" id="GO:0005524">
    <property type="term" value="F:ATP binding"/>
    <property type="evidence" value="ECO:0007669"/>
    <property type="project" value="UniProtKB-UniRule"/>
</dbReference>
<feature type="binding site" evidence="7">
    <location>
        <position position="47"/>
    </location>
    <ligand>
        <name>ATP</name>
        <dbReference type="ChEBI" id="CHEBI:30616"/>
    </ligand>
</feature>
<evidence type="ECO:0000256" key="6">
    <source>
        <dbReference type="ARBA" id="ARBA00022840"/>
    </source>
</evidence>
<evidence type="ECO:0000313" key="10">
    <source>
        <dbReference type="EMBL" id="XDQ45897.1"/>
    </source>
</evidence>
<sequence>MATDGDQRDGLRVIAGRYRLEKRLGRGGMGVVWRAADQLLGRQVAVKELTVDDALSDDDARLRRERTLREAQAVAQLHHPHIIVVHDVVEDGGRPYIVMELIDGGSLADRISRRGPVDVGEAARIGIALLSALRTAHEAGVLHRDIKPANVLVEAGTGRVVLTDFGIAQVAGATTLTETGSFVGSPEYTAPERMSGARSGPPSDLWSLGALLCAALSGESPFRRDSLGGILHAVVSDEIRPPAQAEPLLPVVRGLLERDPERRLGAAEAELMLRGFLETGAVTGGAGTAQSAAAASYTPTERDVPWPPPPEPAAPPVPSSTRGPLVAALLVAAVAGAGVSAAMLLFHEGGGAAPGPGATTAVSASHPSDSAATTGPPSATTPPASSGTPPPATTRPRTAPSGYRLARDPAGFALAVPEGFTRDPQGERVFYMSPGQTFRLGIRLSETQTGGPGGVLRRAAAEGPSTNPGYHDGRVTDTTHSGHPAAFWEFTWKGFSAAEGPRHTYDLCWEEDGRLYDVWVSAPVGKVREAREYFDVAVDTFTAT</sequence>
<dbReference type="Pfam" id="PF00069">
    <property type="entry name" value="Pkinase"/>
    <property type="match status" value="1"/>
</dbReference>
<feature type="compositionally biased region" description="Pro residues" evidence="8">
    <location>
        <begin position="305"/>
        <end position="318"/>
    </location>
</feature>
<evidence type="ECO:0000256" key="5">
    <source>
        <dbReference type="ARBA" id="ARBA00022777"/>
    </source>
</evidence>
<evidence type="ECO:0000256" key="1">
    <source>
        <dbReference type="ARBA" id="ARBA00012513"/>
    </source>
</evidence>
<dbReference type="SUPFAM" id="SSF56112">
    <property type="entry name" value="Protein kinase-like (PK-like)"/>
    <property type="match status" value="1"/>
</dbReference>
<dbReference type="RefSeq" id="WP_369224756.1">
    <property type="nucleotide sequence ID" value="NZ_CP163441.1"/>
</dbReference>
<evidence type="ECO:0000256" key="4">
    <source>
        <dbReference type="ARBA" id="ARBA00022741"/>
    </source>
</evidence>
<feature type="region of interest" description="Disordered" evidence="8">
    <location>
        <begin position="355"/>
        <end position="405"/>
    </location>
</feature>
<dbReference type="InterPro" id="IPR000719">
    <property type="entry name" value="Prot_kinase_dom"/>
</dbReference>
<reference evidence="10" key="1">
    <citation type="submission" date="2024-07" db="EMBL/GenBank/DDBJ databases">
        <authorList>
            <person name="Yu S.T."/>
        </authorList>
    </citation>
    <scope>NUCLEOTIDE SEQUENCE</scope>
    <source>
        <strain evidence="10">R39</strain>
    </source>
</reference>
<dbReference type="Gene3D" id="3.30.200.20">
    <property type="entry name" value="Phosphorylase Kinase, domain 1"/>
    <property type="match status" value="1"/>
</dbReference>
<keyword evidence="4 7" id="KW-0547">Nucleotide-binding</keyword>
<accession>A0AB39QQL3</accession>
<dbReference type="PANTHER" id="PTHR43289">
    <property type="entry name" value="MITOGEN-ACTIVATED PROTEIN KINASE KINASE KINASE 20-RELATED"/>
    <property type="match status" value="1"/>
</dbReference>
<protein>
    <recommendedName>
        <fullName evidence="1">non-specific serine/threonine protein kinase</fullName>
        <ecNumber evidence="1">2.7.11.1</ecNumber>
    </recommendedName>
</protein>
<keyword evidence="3" id="KW-0808">Transferase</keyword>
<dbReference type="PROSITE" id="PS00107">
    <property type="entry name" value="PROTEIN_KINASE_ATP"/>
    <property type="match status" value="1"/>
</dbReference>
<gene>
    <name evidence="10" type="ORF">AB5J52_28575</name>
</gene>
<name>A0AB39QQL3_9ACTN</name>
<evidence type="ECO:0000256" key="3">
    <source>
        <dbReference type="ARBA" id="ARBA00022679"/>
    </source>
</evidence>
<proteinExistence type="predicted"/>
<keyword evidence="2" id="KW-0723">Serine/threonine-protein kinase</keyword>
<dbReference type="CDD" id="cd14014">
    <property type="entry name" value="STKc_PknB_like"/>
    <property type="match status" value="1"/>
</dbReference>
<keyword evidence="6 7" id="KW-0067">ATP-binding</keyword>
<evidence type="ECO:0000256" key="8">
    <source>
        <dbReference type="SAM" id="MobiDB-lite"/>
    </source>
</evidence>
<dbReference type="InterPro" id="IPR008271">
    <property type="entry name" value="Ser/Thr_kinase_AS"/>
</dbReference>
<dbReference type="InterPro" id="IPR011009">
    <property type="entry name" value="Kinase-like_dom_sf"/>
</dbReference>
<feature type="compositionally biased region" description="Low complexity" evidence="8">
    <location>
        <begin position="288"/>
        <end position="298"/>
    </location>
</feature>
<dbReference type="GO" id="GO:0004674">
    <property type="term" value="F:protein serine/threonine kinase activity"/>
    <property type="evidence" value="ECO:0007669"/>
    <property type="project" value="UniProtKB-KW"/>
</dbReference>
<evidence type="ECO:0000256" key="7">
    <source>
        <dbReference type="PROSITE-ProRule" id="PRU10141"/>
    </source>
</evidence>
<feature type="compositionally biased region" description="Low complexity" evidence="8">
    <location>
        <begin position="355"/>
        <end position="387"/>
    </location>
</feature>
<evidence type="ECO:0000256" key="2">
    <source>
        <dbReference type="ARBA" id="ARBA00022527"/>
    </source>
</evidence>
<dbReference type="AlphaFoldDB" id="A0AB39QQL3"/>
<dbReference type="EC" id="2.7.11.1" evidence="1"/>